<gene>
    <name evidence="2" type="primary">Fbxo15</name>
    <name evidence="2" type="ORF">ZAPATR_R11876</name>
</gene>
<keyword evidence="3" id="KW-1185">Reference proteome</keyword>
<comment type="caution">
    <text evidence="2">The sequence shown here is derived from an EMBL/GenBank/DDBJ whole genome shotgun (WGS) entry which is preliminary data.</text>
</comment>
<dbReference type="Gene3D" id="1.20.1280.50">
    <property type="match status" value="1"/>
</dbReference>
<dbReference type="InterPro" id="IPR001810">
    <property type="entry name" value="F-box_dom"/>
</dbReference>
<evidence type="ECO:0000259" key="1">
    <source>
        <dbReference type="PROSITE" id="PS50181"/>
    </source>
</evidence>
<sequence>SMPPEMLIKILSYLDVGSLLCVGCVNKNFYHLANDNEIWLKIYSSCFKPKRTLWTMKSEQAETVSSDHAALRDRKPGYWKKEYILKQIAAVKARVMQLVKPVDVYTGLPCKNKEAMKASGLSWIIVLKDKNGKEHVMEKAKLSFKDTSVSIFWNNAPWPCLDILSSLKLFGVMPLLPDQSKATSKNGPRRRSLIAEYNLAHLTESSIALGADKLVQLFGLNPGLLVGLWKEKNEIAFVMVSLHYHQLVERSALGSATVQYALPPNKPIPGDVDPEHGLRYYTLHLDMHGGNCAYLCGTFKNLFCRKGDIEDGYLRLTVVTLKDNRKHLPLIGTVGLSWETDAFEGSVKDCYVMDVTLLDGTGEPFWCFSAPVYMELTSQASGLYDYMGPVYTTDYADTEGKIYVELVWLEETKEYFIVNLVLYISIKKVNNWYGTNY</sequence>
<organism evidence="2 3">
    <name type="scientific">Zapornia atra</name>
    <name type="common">Henderson crake</name>
    <dbReference type="NCBI Taxonomy" id="2585822"/>
    <lineage>
        <taxon>Eukaryota</taxon>
        <taxon>Metazoa</taxon>
        <taxon>Chordata</taxon>
        <taxon>Craniata</taxon>
        <taxon>Vertebrata</taxon>
        <taxon>Euteleostomi</taxon>
        <taxon>Archelosauria</taxon>
        <taxon>Archosauria</taxon>
        <taxon>Dinosauria</taxon>
        <taxon>Saurischia</taxon>
        <taxon>Theropoda</taxon>
        <taxon>Coelurosauria</taxon>
        <taxon>Aves</taxon>
        <taxon>Neognathae</taxon>
        <taxon>Neoaves</taxon>
        <taxon>Gruiformes</taxon>
        <taxon>Rallidae</taxon>
        <taxon>Zapornia</taxon>
    </lineage>
</organism>
<feature type="domain" description="F-box" evidence="1">
    <location>
        <begin position="1"/>
        <end position="42"/>
    </location>
</feature>
<dbReference type="SUPFAM" id="SSF81383">
    <property type="entry name" value="F-box domain"/>
    <property type="match status" value="1"/>
</dbReference>
<feature type="non-terminal residue" evidence="2">
    <location>
        <position position="1"/>
    </location>
</feature>
<dbReference type="SMART" id="SM00256">
    <property type="entry name" value="FBOX"/>
    <property type="match status" value="1"/>
</dbReference>
<dbReference type="GO" id="GO:0019005">
    <property type="term" value="C:SCF ubiquitin ligase complex"/>
    <property type="evidence" value="ECO:0007669"/>
    <property type="project" value="TreeGrafter"/>
</dbReference>
<dbReference type="Pfam" id="PF12937">
    <property type="entry name" value="F-box-like"/>
    <property type="match status" value="1"/>
</dbReference>
<dbReference type="InterPro" id="IPR036047">
    <property type="entry name" value="F-box-like_dom_sf"/>
</dbReference>
<dbReference type="PANTHER" id="PTHR46731:SF1">
    <property type="entry name" value="F-BOX ONLY PROTEIN 15"/>
    <property type="match status" value="1"/>
</dbReference>
<name>A0A7L3FMS6_9GRUI</name>
<reference evidence="2 3" key="1">
    <citation type="submission" date="2019-09" db="EMBL/GenBank/DDBJ databases">
        <title>Bird 10,000 Genomes (B10K) Project - Family phase.</title>
        <authorList>
            <person name="Zhang G."/>
        </authorList>
    </citation>
    <scope>NUCLEOTIDE SEQUENCE [LARGE SCALE GENOMIC DNA]</scope>
    <source>
        <strain evidence="2">B10K-DU-011-47</strain>
        <tissue evidence="2">Mixed tissue sample</tissue>
    </source>
</reference>
<evidence type="ECO:0000313" key="2">
    <source>
        <dbReference type="EMBL" id="NXT81478.1"/>
    </source>
</evidence>
<dbReference type="CDD" id="cd22093">
    <property type="entry name" value="F-box_FBXO15"/>
    <property type="match status" value="1"/>
</dbReference>
<feature type="non-terminal residue" evidence="2">
    <location>
        <position position="437"/>
    </location>
</feature>
<dbReference type="AlphaFoldDB" id="A0A7L3FMS6"/>
<evidence type="ECO:0000313" key="3">
    <source>
        <dbReference type="Proteomes" id="UP000557426"/>
    </source>
</evidence>
<dbReference type="Proteomes" id="UP000557426">
    <property type="component" value="Unassembled WGS sequence"/>
</dbReference>
<protein>
    <submittedName>
        <fullName evidence="2">FBX15 protein</fullName>
    </submittedName>
</protein>
<dbReference type="PROSITE" id="PS50181">
    <property type="entry name" value="FBOX"/>
    <property type="match status" value="1"/>
</dbReference>
<dbReference type="PANTHER" id="PTHR46731">
    <property type="entry name" value="F-BOX ONLY PROTEIN 15"/>
    <property type="match status" value="1"/>
</dbReference>
<dbReference type="EMBL" id="VZTU01022721">
    <property type="protein sequence ID" value="NXT81478.1"/>
    <property type="molecule type" value="Genomic_DNA"/>
</dbReference>
<proteinExistence type="predicted"/>
<accession>A0A7L3FMS6</accession>